<protein>
    <submittedName>
        <fullName evidence="1">Uncharacterized protein</fullName>
    </submittedName>
</protein>
<gene>
    <name evidence="1" type="ORF">CEXT_98621</name>
</gene>
<comment type="caution">
    <text evidence="1">The sequence shown here is derived from an EMBL/GenBank/DDBJ whole genome shotgun (WGS) entry which is preliminary data.</text>
</comment>
<evidence type="ECO:0000313" key="2">
    <source>
        <dbReference type="Proteomes" id="UP001054945"/>
    </source>
</evidence>
<dbReference type="AlphaFoldDB" id="A0AAV4XJX0"/>
<evidence type="ECO:0000313" key="1">
    <source>
        <dbReference type="EMBL" id="GIY94231.1"/>
    </source>
</evidence>
<dbReference type="Proteomes" id="UP001054945">
    <property type="component" value="Unassembled WGS sequence"/>
</dbReference>
<sequence length="87" mass="10390">MKIILEEYLQENFDRFLGNSLSRIIFQLRQTLSRKRLMLMVSCKYDLHLFSTTTHPSITDDRQFMLKLSRITPVDVATRIRRSMARP</sequence>
<proteinExistence type="predicted"/>
<organism evidence="1 2">
    <name type="scientific">Caerostris extrusa</name>
    <name type="common">Bark spider</name>
    <name type="synonym">Caerostris bankana</name>
    <dbReference type="NCBI Taxonomy" id="172846"/>
    <lineage>
        <taxon>Eukaryota</taxon>
        <taxon>Metazoa</taxon>
        <taxon>Ecdysozoa</taxon>
        <taxon>Arthropoda</taxon>
        <taxon>Chelicerata</taxon>
        <taxon>Arachnida</taxon>
        <taxon>Araneae</taxon>
        <taxon>Araneomorphae</taxon>
        <taxon>Entelegynae</taxon>
        <taxon>Araneoidea</taxon>
        <taxon>Araneidae</taxon>
        <taxon>Caerostris</taxon>
    </lineage>
</organism>
<name>A0AAV4XJX0_CAEEX</name>
<accession>A0AAV4XJX0</accession>
<keyword evidence="2" id="KW-1185">Reference proteome</keyword>
<dbReference type="EMBL" id="BPLR01017758">
    <property type="protein sequence ID" value="GIY94231.1"/>
    <property type="molecule type" value="Genomic_DNA"/>
</dbReference>
<reference evidence="1 2" key="1">
    <citation type="submission" date="2021-06" db="EMBL/GenBank/DDBJ databases">
        <title>Caerostris extrusa draft genome.</title>
        <authorList>
            <person name="Kono N."/>
            <person name="Arakawa K."/>
        </authorList>
    </citation>
    <scope>NUCLEOTIDE SEQUENCE [LARGE SCALE GENOMIC DNA]</scope>
</reference>